<dbReference type="Proteomes" id="UP000775213">
    <property type="component" value="Unassembled WGS sequence"/>
</dbReference>
<comment type="caution">
    <text evidence="1">The sequence shown here is derived from an EMBL/GenBank/DDBJ whole genome shotgun (WGS) entry which is preliminary data.</text>
</comment>
<dbReference type="EMBL" id="JAGFBR010000017">
    <property type="protein sequence ID" value="KAH0451675.1"/>
    <property type="molecule type" value="Genomic_DNA"/>
</dbReference>
<protein>
    <submittedName>
        <fullName evidence="1">Uncharacterized protein</fullName>
    </submittedName>
</protein>
<evidence type="ECO:0000313" key="2">
    <source>
        <dbReference type="Proteomes" id="UP000775213"/>
    </source>
</evidence>
<organism evidence="1 2">
    <name type="scientific">Dendrobium chrysotoxum</name>
    <name type="common">Orchid</name>
    <dbReference type="NCBI Taxonomy" id="161865"/>
    <lineage>
        <taxon>Eukaryota</taxon>
        <taxon>Viridiplantae</taxon>
        <taxon>Streptophyta</taxon>
        <taxon>Embryophyta</taxon>
        <taxon>Tracheophyta</taxon>
        <taxon>Spermatophyta</taxon>
        <taxon>Magnoliopsida</taxon>
        <taxon>Liliopsida</taxon>
        <taxon>Asparagales</taxon>
        <taxon>Orchidaceae</taxon>
        <taxon>Epidendroideae</taxon>
        <taxon>Malaxideae</taxon>
        <taxon>Dendrobiinae</taxon>
        <taxon>Dendrobium</taxon>
    </lineage>
</organism>
<evidence type="ECO:0000313" key="1">
    <source>
        <dbReference type="EMBL" id="KAH0451675.1"/>
    </source>
</evidence>
<name>A0AAV7G6F0_DENCH</name>
<keyword evidence="2" id="KW-1185">Reference proteome</keyword>
<reference evidence="1 2" key="1">
    <citation type="journal article" date="2021" name="Hortic Res">
        <title>Chromosome-scale assembly of the Dendrobium chrysotoxum genome enhances the understanding of orchid evolution.</title>
        <authorList>
            <person name="Zhang Y."/>
            <person name="Zhang G.Q."/>
            <person name="Zhang D."/>
            <person name="Liu X.D."/>
            <person name="Xu X.Y."/>
            <person name="Sun W.H."/>
            <person name="Yu X."/>
            <person name="Zhu X."/>
            <person name="Wang Z.W."/>
            <person name="Zhao X."/>
            <person name="Zhong W.Y."/>
            <person name="Chen H."/>
            <person name="Yin W.L."/>
            <person name="Huang T."/>
            <person name="Niu S.C."/>
            <person name="Liu Z.J."/>
        </authorList>
    </citation>
    <scope>NUCLEOTIDE SEQUENCE [LARGE SCALE GENOMIC DNA]</scope>
    <source>
        <strain evidence="1">Lindl</strain>
    </source>
</reference>
<sequence>MPHNDDDPSQILVMSGLWTHAMTRFDDPILASSGNVLTTGNTFDSKSLGGIYPPLGAASCDAGNPTKNTDASTLSVHSSHALTSLSALPFAY</sequence>
<accession>A0AAV7G6F0</accession>
<gene>
    <name evidence="1" type="ORF">IEQ34_018974</name>
</gene>
<proteinExistence type="predicted"/>
<dbReference type="AlphaFoldDB" id="A0AAV7G6F0"/>